<gene>
    <name evidence="6" type="primary">Cni-set-14</name>
    <name evidence="6" type="synonym">Cnig_chr_II.g5758</name>
    <name evidence="6" type="ORF">B9Z55_005758</name>
</gene>
<dbReference type="Gene3D" id="6.10.140.2220">
    <property type="match status" value="1"/>
</dbReference>
<comment type="caution">
    <text evidence="6">The sequence shown here is derived from an EMBL/GenBank/DDBJ whole genome shotgun (WGS) entry which is preliminary data.</text>
</comment>
<accession>A0A2G5V309</accession>
<dbReference type="InterPro" id="IPR011990">
    <property type="entry name" value="TPR-like_helical_dom_sf"/>
</dbReference>
<evidence type="ECO:0000256" key="2">
    <source>
        <dbReference type="ARBA" id="ARBA00022771"/>
    </source>
</evidence>
<evidence type="ECO:0000313" key="7">
    <source>
        <dbReference type="Proteomes" id="UP000230233"/>
    </source>
</evidence>
<keyword evidence="2 4" id="KW-0863">Zinc-finger</keyword>
<proteinExistence type="predicted"/>
<protein>
    <recommendedName>
        <fullName evidence="5">MYND-type domain-containing protein</fullName>
    </recommendedName>
</protein>
<dbReference type="PROSITE" id="PS50865">
    <property type="entry name" value="ZF_MYND_2"/>
    <property type="match status" value="1"/>
</dbReference>
<keyword evidence="7" id="KW-1185">Reference proteome</keyword>
<dbReference type="STRING" id="1611254.A0A2G5V309"/>
<dbReference type="GO" id="GO:0005634">
    <property type="term" value="C:nucleus"/>
    <property type="evidence" value="ECO:0007669"/>
    <property type="project" value="TreeGrafter"/>
</dbReference>
<reference evidence="7" key="1">
    <citation type="submission" date="2017-10" db="EMBL/GenBank/DDBJ databases">
        <title>Rapid genome shrinkage in a self-fertile nematode reveals novel sperm competition proteins.</title>
        <authorList>
            <person name="Yin D."/>
            <person name="Schwarz E.M."/>
            <person name="Thomas C.G."/>
            <person name="Felde R.L."/>
            <person name="Korf I.F."/>
            <person name="Cutter A.D."/>
            <person name="Schartner C.M."/>
            <person name="Ralston E.J."/>
            <person name="Meyer B.J."/>
            <person name="Haag E.S."/>
        </authorList>
    </citation>
    <scope>NUCLEOTIDE SEQUENCE [LARGE SCALE GENOMIC DNA]</scope>
    <source>
        <strain evidence="7">JU1422</strain>
    </source>
</reference>
<dbReference type="Gene3D" id="2.170.270.10">
    <property type="entry name" value="SET domain"/>
    <property type="match status" value="1"/>
</dbReference>
<dbReference type="PANTHER" id="PTHR12197:SF251">
    <property type="entry name" value="EG:BACR7C10.4 PROTEIN"/>
    <property type="match status" value="1"/>
</dbReference>
<dbReference type="InterPro" id="IPR050869">
    <property type="entry name" value="H3K4_H4K5_MeTrfase"/>
</dbReference>
<evidence type="ECO:0000259" key="5">
    <source>
        <dbReference type="PROSITE" id="PS50865"/>
    </source>
</evidence>
<name>A0A2G5V309_9PELO</name>
<keyword evidence="3" id="KW-0862">Zinc</keyword>
<dbReference type="InterPro" id="IPR002893">
    <property type="entry name" value="Znf_MYND"/>
</dbReference>
<dbReference type="AlphaFoldDB" id="A0A2G5V309"/>
<evidence type="ECO:0000256" key="1">
    <source>
        <dbReference type="ARBA" id="ARBA00022723"/>
    </source>
</evidence>
<dbReference type="Pfam" id="PF01753">
    <property type="entry name" value="zf-MYND"/>
    <property type="match status" value="1"/>
</dbReference>
<feature type="domain" description="MYND-type" evidence="5">
    <location>
        <begin position="31"/>
        <end position="69"/>
    </location>
</feature>
<organism evidence="6 7">
    <name type="scientific">Caenorhabditis nigoni</name>
    <dbReference type="NCBI Taxonomy" id="1611254"/>
    <lineage>
        <taxon>Eukaryota</taxon>
        <taxon>Metazoa</taxon>
        <taxon>Ecdysozoa</taxon>
        <taxon>Nematoda</taxon>
        <taxon>Chromadorea</taxon>
        <taxon>Rhabditida</taxon>
        <taxon>Rhabditina</taxon>
        <taxon>Rhabditomorpha</taxon>
        <taxon>Rhabditoidea</taxon>
        <taxon>Rhabditidae</taxon>
        <taxon>Peloderinae</taxon>
        <taxon>Caenorhabditis</taxon>
    </lineage>
</organism>
<dbReference type="InterPro" id="IPR046341">
    <property type="entry name" value="SET_dom_sf"/>
</dbReference>
<dbReference type="OrthoDB" id="265717at2759"/>
<dbReference type="Gene3D" id="1.25.40.10">
    <property type="entry name" value="Tetratricopeptide repeat domain"/>
    <property type="match status" value="1"/>
</dbReference>
<dbReference type="GO" id="GO:0008270">
    <property type="term" value="F:zinc ion binding"/>
    <property type="evidence" value="ECO:0007669"/>
    <property type="project" value="UniProtKB-KW"/>
</dbReference>
<dbReference type="SUPFAM" id="SSF82199">
    <property type="entry name" value="SET domain"/>
    <property type="match status" value="1"/>
</dbReference>
<keyword evidence="1" id="KW-0479">Metal-binding</keyword>
<evidence type="ECO:0000313" key="6">
    <source>
        <dbReference type="EMBL" id="PIC45886.1"/>
    </source>
</evidence>
<dbReference type="Proteomes" id="UP000230233">
    <property type="component" value="Chromosome II"/>
</dbReference>
<evidence type="ECO:0000256" key="3">
    <source>
        <dbReference type="ARBA" id="ARBA00022833"/>
    </source>
</evidence>
<sequence length="439" mass="49359">MFSARMELPEDALSENLYAFALASTQIKEYCNRCLTNTTRLKKCAGCNEFFYCSQECQKMDWKIHKPECKSIQEHGTLASDSMRLAMRIIVLLGKKNFGHVTASYISTGSRSFLTLVDHGSFLDSGAEAFYQEYLNFALPPYPEPDVVKSVFKKISINGFSVSNSMGSAIGHGLCIKLSAANHSCKPLTRVCYRNRTAMLVPIDPYKPPTSLEGACHSYIDELQPVSARQAELKKKYNFICICEGCMDDERNEAMEAWACGDCANGKVPNVEDGRCGSCGWKMTRDHYELCRTAEESAIAAKPKIENESIPLETRKVLCEKLMELFDETLHAFNVHRVVPQRLLFFASLAVQDINGASKHGKALLAMMMRYQGEHDPIVMLKKWQIAQICHANGEYNEVVKLLEEIHAPLKEIYTADAPISLNIGRLMEMARSELQKSR</sequence>
<dbReference type="SUPFAM" id="SSF144232">
    <property type="entry name" value="HIT/MYND zinc finger-like"/>
    <property type="match status" value="1"/>
</dbReference>
<evidence type="ECO:0000256" key="4">
    <source>
        <dbReference type="PROSITE-ProRule" id="PRU00134"/>
    </source>
</evidence>
<dbReference type="PROSITE" id="PS01360">
    <property type="entry name" value="ZF_MYND_1"/>
    <property type="match status" value="1"/>
</dbReference>
<dbReference type="EMBL" id="PDUG01000002">
    <property type="protein sequence ID" value="PIC45886.1"/>
    <property type="molecule type" value="Genomic_DNA"/>
</dbReference>
<dbReference type="PANTHER" id="PTHR12197">
    <property type="entry name" value="HISTONE-LYSINE N-METHYLTRANSFERASE SMYD"/>
    <property type="match status" value="1"/>
</dbReference>